<dbReference type="EMBL" id="CP012672">
    <property type="protein sequence ID" value="AUX32725.1"/>
    <property type="molecule type" value="Genomic_DNA"/>
</dbReference>
<organism evidence="2 3">
    <name type="scientific">Sorangium cellulosum</name>
    <name type="common">Polyangium cellulosum</name>
    <dbReference type="NCBI Taxonomy" id="56"/>
    <lineage>
        <taxon>Bacteria</taxon>
        <taxon>Pseudomonadati</taxon>
        <taxon>Myxococcota</taxon>
        <taxon>Polyangia</taxon>
        <taxon>Polyangiales</taxon>
        <taxon>Polyangiaceae</taxon>
        <taxon>Sorangium</taxon>
    </lineage>
</organism>
<dbReference type="RefSeq" id="WP_129576270.1">
    <property type="nucleotide sequence ID" value="NZ_CP012672.1"/>
</dbReference>
<name>A0A4P2QRC0_SORCE</name>
<comment type="similarity">
    <text evidence="1">Belongs to the UPF0166 family.</text>
</comment>
<sequence length="119" mass="13303">MRLPNGEQVRARIFVGESDRWHHQPLYRALVERLRKEGFAGATALRGIEGFGARSLVHTINILDLSDDLPIVIEVVDSQEHIDRLVPILDEMMSGGLVTLEKVQVLRYGAQRWTTSGGG</sequence>
<evidence type="ECO:0000313" key="3">
    <source>
        <dbReference type="Proteomes" id="UP000295497"/>
    </source>
</evidence>
<dbReference type="InterPro" id="IPR003793">
    <property type="entry name" value="UPF0166"/>
</dbReference>
<evidence type="ECO:0000256" key="1">
    <source>
        <dbReference type="ARBA" id="ARBA00010554"/>
    </source>
</evidence>
<gene>
    <name evidence="2" type="ORF">SOCE836_048720</name>
</gene>
<dbReference type="PANTHER" id="PTHR35983:SF1">
    <property type="entry name" value="UPF0166 PROTEIN TM_0021"/>
    <property type="match status" value="1"/>
</dbReference>
<reference evidence="2 3" key="1">
    <citation type="submission" date="2015-09" db="EMBL/GenBank/DDBJ databases">
        <title>Sorangium comparison.</title>
        <authorList>
            <person name="Zaburannyi N."/>
            <person name="Bunk B."/>
            <person name="Overmann J."/>
            <person name="Mueller R."/>
        </authorList>
    </citation>
    <scope>NUCLEOTIDE SEQUENCE [LARGE SCALE GENOMIC DNA]</scope>
    <source>
        <strain evidence="2 3">So ce836</strain>
    </source>
</reference>
<dbReference type="InterPro" id="IPR015867">
    <property type="entry name" value="N-reg_PII/ATP_PRibTrfase_C"/>
</dbReference>
<proteinExistence type="inferred from homology"/>
<dbReference type="Pfam" id="PF02641">
    <property type="entry name" value="DUF190"/>
    <property type="match status" value="1"/>
</dbReference>
<dbReference type="Proteomes" id="UP000295497">
    <property type="component" value="Chromosome"/>
</dbReference>
<protein>
    <submittedName>
        <fullName evidence="2">Uncharacterized protein</fullName>
    </submittedName>
</protein>
<dbReference type="Gene3D" id="3.30.70.120">
    <property type="match status" value="1"/>
</dbReference>
<dbReference type="AlphaFoldDB" id="A0A4P2QRC0"/>
<accession>A0A4P2QRC0</accession>
<dbReference type="SUPFAM" id="SSF54913">
    <property type="entry name" value="GlnB-like"/>
    <property type="match status" value="1"/>
</dbReference>
<dbReference type="InterPro" id="IPR011322">
    <property type="entry name" value="N-reg_PII-like_a/b"/>
</dbReference>
<dbReference type="PANTHER" id="PTHR35983">
    <property type="entry name" value="UPF0166 PROTEIN TM_0021"/>
    <property type="match status" value="1"/>
</dbReference>
<evidence type="ECO:0000313" key="2">
    <source>
        <dbReference type="EMBL" id="AUX32725.1"/>
    </source>
</evidence>